<reference evidence="9 10" key="1">
    <citation type="journal article" date="2015" name="BMC Genomics">
        <title>Genome mining reveals unlocked bioactive potential of marine Gram-negative bacteria.</title>
        <authorList>
            <person name="Machado H."/>
            <person name="Sonnenschein E.C."/>
            <person name="Melchiorsen J."/>
            <person name="Gram L."/>
        </authorList>
    </citation>
    <scope>NUCLEOTIDE SEQUENCE [LARGE SCALE GENOMIC DNA]</scope>
    <source>
        <strain evidence="9 10">S3137</strain>
    </source>
</reference>
<dbReference type="eggNOG" id="COG0577">
    <property type="taxonomic scope" value="Bacteria"/>
</dbReference>
<evidence type="ECO:0000256" key="6">
    <source>
        <dbReference type="SAM" id="Phobius"/>
    </source>
</evidence>
<dbReference type="InterPro" id="IPR003838">
    <property type="entry name" value="ABC3_permease_C"/>
</dbReference>
<dbReference type="OrthoDB" id="8735006at2"/>
<sequence>MFWHYIDLSWRSLKRTPMVSTLMVLAIAIGIGVTMTTLSVYHMMSADPIPAKSKQLFAVQLQSMDDGDGWWTSDDLPYQLSFPDAENLYQDRAAKAQAPMLRTGFAVHLGDARTKPQLMGARATSRDFFSMFNAQFVHGGAWREQADKDAMKQVVIERSLSEELYGQQSPVGKTLYLDNHVFEVVGVVAPVTRHIKFYDLNNGAFRKPERIFVPFSLIRELELPSWGNSNGWKREEIKSYQDKLNSEIYWLQYWVELDNDEQKQQYSDYLRNYIDQQKQLGRFTREHPKFSLRDVNQWMTYNKVVSEDNKILVLLSFMFLAVCLANILGLLLAKFMRRAPEVGVRRALGASKTQVFMQHLVEVALLGSLGGVLGIFLAQLSLWGVRESYSAYSDLATMDGFMLISAPVIAIIACVVAGLLPAWQVCRTNPAYYLKTQ</sequence>
<dbReference type="GO" id="GO:0005524">
    <property type="term" value="F:ATP binding"/>
    <property type="evidence" value="ECO:0007669"/>
    <property type="project" value="UniProtKB-KW"/>
</dbReference>
<feature type="transmembrane region" description="Helical" evidence="6">
    <location>
        <begin position="400"/>
        <end position="420"/>
    </location>
</feature>
<accession>A0A0F4PZ71</accession>
<dbReference type="PATRIC" id="fig|151081.8.peg.156"/>
<dbReference type="Pfam" id="PF12704">
    <property type="entry name" value="MacB_PCD"/>
    <property type="match status" value="1"/>
</dbReference>
<dbReference type="Pfam" id="PF02687">
    <property type="entry name" value="FtsX"/>
    <property type="match status" value="1"/>
</dbReference>
<evidence type="ECO:0000313" key="10">
    <source>
        <dbReference type="Proteomes" id="UP000033664"/>
    </source>
</evidence>
<evidence type="ECO:0000259" key="8">
    <source>
        <dbReference type="Pfam" id="PF12704"/>
    </source>
</evidence>
<keyword evidence="9" id="KW-0547">Nucleotide-binding</keyword>
<dbReference type="InterPro" id="IPR025857">
    <property type="entry name" value="MacB_PCD"/>
</dbReference>
<organism evidence="9 10">
    <name type="scientific">Pseudoalteromonas ruthenica</name>
    <dbReference type="NCBI Taxonomy" id="151081"/>
    <lineage>
        <taxon>Bacteria</taxon>
        <taxon>Pseudomonadati</taxon>
        <taxon>Pseudomonadota</taxon>
        <taxon>Gammaproteobacteria</taxon>
        <taxon>Alteromonadales</taxon>
        <taxon>Pseudoalteromonadaceae</taxon>
        <taxon>Pseudoalteromonas</taxon>
    </lineage>
</organism>
<dbReference type="AlphaFoldDB" id="A0A0F4PZ71"/>
<keyword evidence="10" id="KW-1185">Reference proteome</keyword>
<protein>
    <submittedName>
        <fullName evidence="9">ABC transporter ATP-binding protein</fullName>
    </submittedName>
</protein>
<feature type="transmembrane region" description="Helical" evidence="6">
    <location>
        <begin position="311"/>
        <end position="335"/>
    </location>
</feature>
<evidence type="ECO:0000256" key="3">
    <source>
        <dbReference type="ARBA" id="ARBA00022692"/>
    </source>
</evidence>
<proteinExistence type="predicted"/>
<keyword evidence="3 6" id="KW-0812">Transmembrane</keyword>
<name>A0A0F4PZ71_9GAMM</name>
<comment type="subcellular location">
    <subcellularLocation>
        <location evidence="1">Cell membrane</location>
        <topology evidence="1">Multi-pass membrane protein</topology>
    </subcellularLocation>
</comment>
<feature type="domain" description="MacB-like periplasmic core" evidence="8">
    <location>
        <begin position="20"/>
        <end position="272"/>
    </location>
</feature>
<evidence type="ECO:0000256" key="2">
    <source>
        <dbReference type="ARBA" id="ARBA00022475"/>
    </source>
</evidence>
<feature type="domain" description="ABC3 transporter permease C-terminal" evidence="7">
    <location>
        <begin position="314"/>
        <end position="430"/>
    </location>
</feature>
<dbReference type="PANTHER" id="PTHR30572">
    <property type="entry name" value="MEMBRANE COMPONENT OF TRANSPORTER-RELATED"/>
    <property type="match status" value="1"/>
</dbReference>
<dbReference type="PANTHER" id="PTHR30572:SF18">
    <property type="entry name" value="ABC-TYPE MACROLIDE FAMILY EXPORT SYSTEM PERMEASE COMPONENT 2"/>
    <property type="match status" value="1"/>
</dbReference>
<keyword evidence="9" id="KW-0067">ATP-binding</keyword>
<feature type="transmembrane region" description="Helical" evidence="6">
    <location>
        <begin position="356"/>
        <end position="380"/>
    </location>
</feature>
<keyword evidence="2" id="KW-1003">Cell membrane</keyword>
<feature type="transmembrane region" description="Helical" evidence="6">
    <location>
        <begin position="21"/>
        <end position="44"/>
    </location>
</feature>
<dbReference type="RefSeq" id="WP_045978148.1">
    <property type="nucleotide sequence ID" value="NZ_JXXY01000001.1"/>
</dbReference>
<dbReference type="InterPro" id="IPR050250">
    <property type="entry name" value="Macrolide_Exporter_MacB"/>
</dbReference>
<gene>
    <name evidence="9" type="ORF">TW72_04820</name>
</gene>
<dbReference type="Proteomes" id="UP000033664">
    <property type="component" value="Unassembled WGS sequence"/>
</dbReference>
<dbReference type="EMBL" id="JXXZ01000004">
    <property type="protein sequence ID" value="KJZ01166.1"/>
    <property type="molecule type" value="Genomic_DNA"/>
</dbReference>
<dbReference type="GO" id="GO:0005886">
    <property type="term" value="C:plasma membrane"/>
    <property type="evidence" value="ECO:0007669"/>
    <property type="project" value="UniProtKB-SubCell"/>
</dbReference>
<evidence type="ECO:0000259" key="7">
    <source>
        <dbReference type="Pfam" id="PF02687"/>
    </source>
</evidence>
<dbReference type="GO" id="GO:0022857">
    <property type="term" value="F:transmembrane transporter activity"/>
    <property type="evidence" value="ECO:0007669"/>
    <property type="project" value="TreeGrafter"/>
</dbReference>
<dbReference type="GeneID" id="58227811"/>
<evidence type="ECO:0000256" key="1">
    <source>
        <dbReference type="ARBA" id="ARBA00004651"/>
    </source>
</evidence>
<evidence type="ECO:0000256" key="4">
    <source>
        <dbReference type="ARBA" id="ARBA00022989"/>
    </source>
</evidence>
<evidence type="ECO:0000256" key="5">
    <source>
        <dbReference type="ARBA" id="ARBA00023136"/>
    </source>
</evidence>
<evidence type="ECO:0000313" key="9">
    <source>
        <dbReference type="EMBL" id="KJZ01166.1"/>
    </source>
</evidence>
<keyword evidence="5 6" id="KW-0472">Membrane</keyword>
<keyword evidence="4 6" id="KW-1133">Transmembrane helix</keyword>
<comment type="caution">
    <text evidence="9">The sequence shown here is derived from an EMBL/GenBank/DDBJ whole genome shotgun (WGS) entry which is preliminary data.</text>
</comment>